<dbReference type="Pfam" id="PF00005">
    <property type="entry name" value="ABC_tran"/>
    <property type="match status" value="1"/>
</dbReference>
<feature type="region of interest" description="Disordered" evidence="3">
    <location>
        <begin position="1"/>
        <end position="29"/>
    </location>
</feature>
<dbReference type="InterPro" id="IPR052215">
    <property type="entry name" value="Plant_ABCG"/>
</dbReference>
<dbReference type="GO" id="GO:0005524">
    <property type="term" value="F:ATP binding"/>
    <property type="evidence" value="ECO:0007669"/>
    <property type="project" value="InterPro"/>
</dbReference>
<dbReference type="PANTHER" id="PTHR48042:SF18">
    <property type="entry name" value="ABC TRANSPORTER G FAMILY MEMBER 12"/>
    <property type="match status" value="1"/>
</dbReference>
<dbReference type="GO" id="GO:0016887">
    <property type="term" value="F:ATP hydrolysis activity"/>
    <property type="evidence" value="ECO:0007669"/>
    <property type="project" value="InterPro"/>
</dbReference>
<gene>
    <name evidence="5" type="ORF">SLEP1_g27171</name>
</gene>
<dbReference type="SUPFAM" id="SSF52540">
    <property type="entry name" value="P-loop containing nucleoside triphosphate hydrolases"/>
    <property type="match status" value="1"/>
</dbReference>
<evidence type="ECO:0000259" key="4">
    <source>
        <dbReference type="Pfam" id="PF00005"/>
    </source>
</evidence>
<sequence length="129" mass="14011">MGTMEIEVTTSSSNQKHGGAAGSGGGSRYHERAVYGDRGKGIYLVWEDLNVVLPNFGNKRTKRLIQELNGFTEPGRIMAIMGPSGFGKSTLLALLQNKDVMSCLDFPSINYYVLVAPGFLGKMVTNHVK</sequence>
<evidence type="ECO:0000256" key="1">
    <source>
        <dbReference type="ARBA" id="ARBA00005814"/>
    </source>
</evidence>
<dbReference type="EMBL" id="BPVZ01000046">
    <property type="protein sequence ID" value="GKV16541.1"/>
    <property type="molecule type" value="Genomic_DNA"/>
</dbReference>
<evidence type="ECO:0000313" key="5">
    <source>
        <dbReference type="EMBL" id="GKV16541.1"/>
    </source>
</evidence>
<dbReference type="InterPro" id="IPR027417">
    <property type="entry name" value="P-loop_NTPase"/>
</dbReference>
<evidence type="ECO:0000256" key="3">
    <source>
        <dbReference type="SAM" id="MobiDB-lite"/>
    </source>
</evidence>
<name>A0AAV5K0A5_9ROSI</name>
<comment type="similarity">
    <text evidence="1">Belongs to the ABC transporter superfamily. ABCG family. Eye pigment precursor importer (TC 3.A.1.204) subfamily.</text>
</comment>
<reference evidence="5 6" key="1">
    <citation type="journal article" date="2021" name="Commun. Biol.">
        <title>The genome of Shorea leprosula (Dipterocarpaceae) highlights the ecological relevance of drought in aseasonal tropical rainforests.</title>
        <authorList>
            <person name="Ng K.K.S."/>
            <person name="Kobayashi M.J."/>
            <person name="Fawcett J.A."/>
            <person name="Hatakeyama M."/>
            <person name="Paape T."/>
            <person name="Ng C.H."/>
            <person name="Ang C.C."/>
            <person name="Tnah L.H."/>
            <person name="Lee C.T."/>
            <person name="Nishiyama T."/>
            <person name="Sese J."/>
            <person name="O'Brien M.J."/>
            <person name="Copetti D."/>
            <person name="Mohd Noor M.I."/>
            <person name="Ong R.C."/>
            <person name="Putra M."/>
            <person name="Sireger I.Z."/>
            <person name="Indrioko S."/>
            <person name="Kosugi Y."/>
            <person name="Izuno A."/>
            <person name="Isagi Y."/>
            <person name="Lee S.L."/>
            <person name="Shimizu K.K."/>
        </authorList>
    </citation>
    <scope>NUCLEOTIDE SEQUENCE [LARGE SCALE GENOMIC DNA]</scope>
    <source>
        <strain evidence="5">214</strain>
    </source>
</reference>
<dbReference type="PANTHER" id="PTHR48042">
    <property type="entry name" value="ABC TRANSPORTER G FAMILY MEMBER 11"/>
    <property type="match status" value="1"/>
</dbReference>
<evidence type="ECO:0000313" key="6">
    <source>
        <dbReference type="Proteomes" id="UP001054252"/>
    </source>
</evidence>
<protein>
    <recommendedName>
        <fullName evidence="4">ABC transporter domain-containing protein</fullName>
    </recommendedName>
</protein>
<keyword evidence="6" id="KW-1185">Reference proteome</keyword>
<accession>A0AAV5K0A5</accession>
<dbReference type="AlphaFoldDB" id="A0AAV5K0A5"/>
<dbReference type="Gene3D" id="3.40.50.300">
    <property type="entry name" value="P-loop containing nucleotide triphosphate hydrolases"/>
    <property type="match status" value="1"/>
</dbReference>
<feature type="domain" description="ABC transporter" evidence="4">
    <location>
        <begin position="68"/>
        <end position="97"/>
    </location>
</feature>
<organism evidence="5 6">
    <name type="scientific">Rubroshorea leprosula</name>
    <dbReference type="NCBI Taxonomy" id="152421"/>
    <lineage>
        <taxon>Eukaryota</taxon>
        <taxon>Viridiplantae</taxon>
        <taxon>Streptophyta</taxon>
        <taxon>Embryophyta</taxon>
        <taxon>Tracheophyta</taxon>
        <taxon>Spermatophyta</taxon>
        <taxon>Magnoliopsida</taxon>
        <taxon>eudicotyledons</taxon>
        <taxon>Gunneridae</taxon>
        <taxon>Pentapetalae</taxon>
        <taxon>rosids</taxon>
        <taxon>malvids</taxon>
        <taxon>Malvales</taxon>
        <taxon>Dipterocarpaceae</taxon>
        <taxon>Rubroshorea</taxon>
    </lineage>
</organism>
<comment type="caution">
    <text evidence="5">The sequence shown here is derived from an EMBL/GenBank/DDBJ whole genome shotgun (WGS) entry which is preliminary data.</text>
</comment>
<evidence type="ECO:0000256" key="2">
    <source>
        <dbReference type="ARBA" id="ARBA00022448"/>
    </source>
</evidence>
<proteinExistence type="inferred from homology"/>
<keyword evidence="2" id="KW-0813">Transport</keyword>
<dbReference type="InterPro" id="IPR003439">
    <property type="entry name" value="ABC_transporter-like_ATP-bd"/>
</dbReference>
<dbReference type="Proteomes" id="UP001054252">
    <property type="component" value="Unassembled WGS sequence"/>
</dbReference>